<gene>
    <name evidence="2" type="ORF">GRI43_09765</name>
</gene>
<dbReference type="SUPFAM" id="SSF51391">
    <property type="entry name" value="Thiamin phosphate synthase"/>
    <property type="match status" value="1"/>
</dbReference>
<name>A0A6I4V3K8_9SPHN</name>
<dbReference type="EMBL" id="WTYP01000002">
    <property type="protein sequence ID" value="MXP47666.1"/>
    <property type="molecule type" value="Genomic_DNA"/>
</dbReference>
<dbReference type="OrthoDB" id="8446047at2"/>
<dbReference type="InterPro" id="IPR036206">
    <property type="entry name" value="ThiamineP_synth_sf"/>
</dbReference>
<feature type="domain" description="Thiamine phosphate synthase/TenI" evidence="1">
    <location>
        <begin position="44"/>
        <end position="175"/>
    </location>
</feature>
<evidence type="ECO:0000313" key="2">
    <source>
        <dbReference type="EMBL" id="MXP47666.1"/>
    </source>
</evidence>
<dbReference type="CDD" id="cd00564">
    <property type="entry name" value="TMP_TenI"/>
    <property type="match status" value="1"/>
</dbReference>
<organism evidence="2 3">
    <name type="scientific">Pontixanthobacter luteolus</name>
    <dbReference type="NCBI Taxonomy" id="295089"/>
    <lineage>
        <taxon>Bacteria</taxon>
        <taxon>Pseudomonadati</taxon>
        <taxon>Pseudomonadota</taxon>
        <taxon>Alphaproteobacteria</taxon>
        <taxon>Sphingomonadales</taxon>
        <taxon>Erythrobacteraceae</taxon>
        <taxon>Pontixanthobacter</taxon>
    </lineage>
</organism>
<dbReference type="AlphaFoldDB" id="A0A6I4V3K8"/>
<dbReference type="RefSeq" id="WP_160730933.1">
    <property type="nucleotide sequence ID" value="NZ_WTYP01000002.1"/>
</dbReference>
<dbReference type="Pfam" id="PF02581">
    <property type="entry name" value="TMP-TENI"/>
    <property type="match status" value="1"/>
</dbReference>
<sequence length="188" mass="20687">MARRYNVRVAQDQTPRPLPELWLLSDARNDAVLDEVLAQLPEQSGFIFRHYHLDPAQRRTRFQQLQEIARKRRHLVVVSGSPVLALKWGADGVYGPAEAMPHGGDLLKLATAHNAKEIVSADRTGADAILLSPVFSTASHPGAKPLGPVRFRLLARKAKAPVIALGGMNRDTAKRLGWPRWAAIDGLS</sequence>
<dbReference type="Proteomes" id="UP000471435">
    <property type="component" value="Unassembled WGS sequence"/>
</dbReference>
<dbReference type="GO" id="GO:0009228">
    <property type="term" value="P:thiamine biosynthetic process"/>
    <property type="evidence" value="ECO:0007669"/>
    <property type="project" value="UniProtKB-KW"/>
</dbReference>
<dbReference type="InterPro" id="IPR022998">
    <property type="entry name" value="ThiamineP_synth_TenI"/>
</dbReference>
<reference evidence="2 3" key="1">
    <citation type="submission" date="2019-12" db="EMBL/GenBank/DDBJ databases">
        <title>Genomic-based taxomic classification of the family Erythrobacteraceae.</title>
        <authorList>
            <person name="Xu L."/>
        </authorList>
    </citation>
    <scope>NUCLEOTIDE SEQUENCE [LARGE SCALE GENOMIC DNA]</scope>
    <source>
        <strain evidence="2 3">SW-109</strain>
    </source>
</reference>
<accession>A0A6I4V3K8</accession>
<evidence type="ECO:0000313" key="3">
    <source>
        <dbReference type="Proteomes" id="UP000471435"/>
    </source>
</evidence>
<dbReference type="InterPro" id="IPR013785">
    <property type="entry name" value="Aldolase_TIM"/>
</dbReference>
<evidence type="ECO:0000259" key="1">
    <source>
        <dbReference type="Pfam" id="PF02581"/>
    </source>
</evidence>
<keyword evidence="3" id="KW-1185">Reference proteome</keyword>
<protein>
    <submittedName>
        <fullName evidence="2">Thiamine phosphate synthase</fullName>
    </submittedName>
</protein>
<proteinExistence type="predicted"/>
<dbReference type="Gene3D" id="3.20.20.70">
    <property type="entry name" value="Aldolase class I"/>
    <property type="match status" value="1"/>
</dbReference>
<comment type="caution">
    <text evidence="2">The sequence shown here is derived from an EMBL/GenBank/DDBJ whole genome shotgun (WGS) entry which is preliminary data.</text>
</comment>